<dbReference type="OrthoDB" id="10265068at2759"/>
<dbReference type="InterPro" id="IPR011257">
    <property type="entry name" value="DNA_glycosylase"/>
</dbReference>
<evidence type="ECO:0000256" key="2">
    <source>
        <dbReference type="ARBA" id="ARBA00023242"/>
    </source>
</evidence>
<accession>A0A2T2NI61</accession>
<organism evidence="4 5">
    <name type="scientific">Corynespora cassiicola Philippines</name>
    <dbReference type="NCBI Taxonomy" id="1448308"/>
    <lineage>
        <taxon>Eukaryota</taxon>
        <taxon>Fungi</taxon>
        <taxon>Dikarya</taxon>
        <taxon>Ascomycota</taxon>
        <taxon>Pezizomycotina</taxon>
        <taxon>Dothideomycetes</taxon>
        <taxon>Pleosporomycetidae</taxon>
        <taxon>Pleosporales</taxon>
        <taxon>Corynesporascaceae</taxon>
        <taxon>Corynespora</taxon>
    </lineage>
</organism>
<evidence type="ECO:0000313" key="5">
    <source>
        <dbReference type="Proteomes" id="UP000240883"/>
    </source>
</evidence>
<sequence length="220" mass="25119">MFYVDPFSVVPTPSGLSFILQPSYFGLIQERICGDLFALVIQAILWNQTTAHAARPILFQFLCAYPSPERLATAKHEDVLDIIKVLGLQNRRTSVLIKLAQTWVAFPPSPLRRYAKRNYPNQGDNATTRDGQLLSLDDPESGWEIAHLPGIGPYAIDSFRIFYRDTLRGIGSGDGLEPEWKRVVPQDKDLRAYLVWRWRQEGWDWNMLTGEKTRCLPNGL</sequence>
<evidence type="ECO:0000256" key="1">
    <source>
        <dbReference type="ARBA" id="ARBA00004123"/>
    </source>
</evidence>
<comment type="subcellular location">
    <subcellularLocation>
        <location evidence="1">Nucleus</location>
    </subcellularLocation>
</comment>
<dbReference type="SUPFAM" id="SSF48150">
    <property type="entry name" value="DNA-glycosylase"/>
    <property type="match status" value="1"/>
</dbReference>
<dbReference type="Proteomes" id="UP000240883">
    <property type="component" value="Unassembled WGS sequence"/>
</dbReference>
<name>A0A2T2NI61_CORCC</name>
<evidence type="ECO:0000259" key="3">
    <source>
        <dbReference type="Pfam" id="PF00730"/>
    </source>
</evidence>
<proteinExistence type="predicted"/>
<gene>
    <name evidence="4" type="ORF">BS50DRAFT_497125</name>
</gene>
<dbReference type="STRING" id="1448308.A0A2T2NI61"/>
<evidence type="ECO:0000313" key="4">
    <source>
        <dbReference type="EMBL" id="PSN65114.1"/>
    </source>
</evidence>
<dbReference type="PANTHER" id="PTHR15074:SF0">
    <property type="entry name" value="METHYL-CPG-BINDING DOMAIN PROTEIN 4-LIKE PROTEIN"/>
    <property type="match status" value="1"/>
</dbReference>
<dbReference type="InterPro" id="IPR003265">
    <property type="entry name" value="HhH-GPD_domain"/>
</dbReference>
<dbReference type="Gene3D" id="1.10.340.30">
    <property type="entry name" value="Hypothetical protein, domain 2"/>
    <property type="match status" value="1"/>
</dbReference>
<dbReference type="EMBL" id="KZ678137">
    <property type="protein sequence ID" value="PSN65114.1"/>
    <property type="molecule type" value="Genomic_DNA"/>
</dbReference>
<keyword evidence="5" id="KW-1185">Reference proteome</keyword>
<dbReference type="AlphaFoldDB" id="A0A2T2NI61"/>
<feature type="domain" description="HhH-GPD" evidence="3">
    <location>
        <begin position="41"/>
        <end position="121"/>
    </location>
</feature>
<dbReference type="GO" id="GO:0003677">
    <property type="term" value="F:DNA binding"/>
    <property type="evidence" value="ECO:0007669"/>
    <property type="project" value="InterPro"/>
</dbReference>
<dbReference type="Pfam" id="PF00730">
    <property type="entry name" value="HhH-GPD"/>
    <property type="match status" value="1"/>
</dbReference>
<dbReference type="GO" id="GO:0006285">
    <property type="term" value="P:base-excision repair, AP site formation"/>
    <property type="evidence" value="ECO:0007669"/>
    <property type="project" value="UniProtKB-ARBA"/>
</dbReference>
<protein>
    <submittedName>
        <fullName evidence="4">DNA glycosylase</fullName>
    </submittedName>
</protein>
<keyword evidence="2" id="KW-0539">Nucleus</keyword>
<dbReference type="InterPro" id="IPR045138">
    <property type="entry name" value="MeCP2/MBD4"/>
</dbReference>
<dbReference type="PANTHER" id="PTHR15074">
    <property type="entry name" value="METHYL-CPG-BINDING PROTEIN"/>
    <property type="match status" value="1"/>
</dbReference>
<reference evidence="4 5" key="1">
    <citation type="journal article" date="2018" name="Front. Microbiol.">
        <title>Genome-Wide Analysis of Corynespora cassiicola Leaf Fall Disease Putative Effectors.</title>
        <authorList>
            <person name="Lopez D."/>
            <person name="Ribeiro S."/>
            <person name="Label P."/>
            <person name="Fumanal B."/>
            <person name="Venisse J.S."/>
            <person name="Kohler A."/>
            <person name="de Oliveira R.R."/>
            <person name="Labutti K."/>
            <person name="Lipzen A."/>
            <person name="Lail K."/>
            <person name="Bauer D."/>
            <person name="Ohm R.A."/>
            <person name="Barry K.W."/>
            <person name="Spatafora J."/>
            <person name="Grigoriev I.V."/>
            <person name="Martin F.M."/>
            <person name="Pujade-Renaud V."/>
        </authorList>
    </citation>
    <scope>NUCLEOTIDE SEQUENCE [LARGE SCALE GENOMIC DNA]</scope>
    <source>
        <strain evidence="4 5">Philippines</strain>
    </source>
</reference>
<dbReference type="GO" id="GO:0005634">
    <property type="term" value="C:nucleus"/>
    <property type="evidence" value="ECO:0007669"/>
    <property type="project" value="UniProtKB-SubCell"/>
</dbReference>
<dbReference type="GO" id="GO:0003824">
    <property type="term" value="F:catalytic activity"/>
    <property type="evidence" value="ECO:0007669"/>
    <property type="project" value="InterPro"/>
</dbReference>